<evidence type="ECO:0000313" key="2">
    <source>
        <dbReference type="EMBL" id="KAB8240736.1"/>
    </source>
</evidence>
<name>A0A5N6GEE5_ASPFL</name>
<accession>A0A5N6GEE5</accession>
<feature type="chain" id="PRO_5024956115" evidence="1">
    <location>
        <begin position="24"/>
        <end position="153"/>
    </location>
</feature>
<organism evidence="2">
    <name type="scientific">Aspergillus flavus</name>
    <dbReference type="NCBI Taxonomy" id="5059"/>
    <lineage>
        <taxon>Eukaryota</taxon>
        <taxon>Fungi</taxon>
        <taxon>Dikarya</taxon>
        <taxon>Ascomycota</taxon>
        <taxon>Pezizomycotina</taxon>
        <taxon>Eurotiomycetes</taxon>
        <taxon>Eurotiomycetidae</taxon>
        <taxon>Eurotiales</taxon>
        <taxon>Aspergillaceae</taxon>
        <taxon>Aspergillus</taxon>
        <taxon>Aspergillus subgen. Circumdati</taxon>
    </lineage>
</organism>
<evidence type="ECO:0000256" key="1">
    <source>
        <dbReference type="SAM" id="SignalP"/>
    </source>
</evidence>
<dbReference type="AlphaFoldDB" id="A0A5N6GEE5"/>
<dbReference type="EMBL" id="ML734719">
    <property type="protein sequence ID" value="KAB8240736.1"/>
    <property type="molecule type" value="Genomic_DNA"/>
</dbReference>
<feature type="signal peptide" evidence="1">
    <location>
        <begin position="1"/>
        <end position="23"/>
    </location>
</feature>
<dbReference type="Proteomes" id="UP000325434">
    <property type="component" value="Unassembled WGS sequence"/>
</dbReference>
<keyword evidence="1" id="KW-0732">Signal</keyword>
<protein>
    <submittedName>
        <fullName evidence="2">Uncharacterized protein</fullName>
    </submittedName>
</protein>
<gene>
    <name evidence="2" type="ORF">BDV35DRAFT_104262</name>
</gene>
<reference evidence="2" key="1">
    <citation type="submission" date="2019-04" db="EMBL/GenBank/DDBJ databases">
        <title>Friends and foes A comparative genomics study of 23 Aspergillus species from section Flavi.</title>
        <authorList>
            <consortium name="DOE Joint Genome Institute"/>
            <person name="Kjaerbolling I."/>
            <person name="Vesth T."/>
            <person name="Frisvad J.C."/>
            <person name="Nybo J.L."/>
            <person name="Theobald S."/>
            <person name="Kildgaard S."/>
            <person name="Isbrandt T."/>
            <person name="Kuo A."/>
            <person name="Sato A."/>
            <person name="Lyhne E.K."/>
            <person name="Kogle M.E."/>
            <person name="Wiebenga A."/>
            <person name="Kun R.S."/>
            <person name="Lubbers R.J."/>
            <person name="Makela M.R."/>
            <person name="Barry K."/>
            <person name="Chovatia M."/>
            <person name="Clum A."/>
            <person name="Daum C."/>
            <person name="Haridas S."/>
            <person name="He G."/>
            <person name="LaButti K."/>
            <person name="Lipzen A."/>
            <person name="Mondo S."/>
            <person name="Riley R."/>
            <person name="Salamov A."/>
            <person name="Simmons B.A."/>
            <person name="Magnuson J.K."/>
            <person name="Henrissat B."/>
            <person name="Mortensen U.H."/>
            <person name="Larsen T.O."/>
            <person name="Devries R.P."/>
            <person name="Grigoriev I.V."/>
            <person name="Machida M."/>
            <person name="Baker S.E."/>
            <person name="Andersen M.R."/>
        </authorList>
    </citation>
    <scope>NUCLEOTIDE SEQUENCE [LARGE SCALE GENOMIC DNA]</scope>
    <source>
        <strain evidence="2">CBS 121.62</strain>
    </source>
</reference>
<sequence>MFSPSFTLRLVLCFVAFWQFAKGMPHVSQFPLVSPECEPRRHETARWYSTCTSTRGLGRLPTFKRLAYSLSLRHSTQAVVAGSHCMIADQLDRTCVFICNHNKETILADADTVRRSVTVGIESCRDDRSTDLEATIYTPYGYVIVLSDCQWHQ</sequence>
<proteinExistence type="predicted"/>